<protein>
    <submittedName>
        <fullName evidence="2">Uncharacterized protein LOC111084154</fullName>
    </submittedName>
</protein>
<dbReference type="RefSeq" id="XP_022236645.1">
    <property type="nucleotide sequence ID" value="XM_022380937.1"/>
</dbReference>
<accession>A0ABM1RZ40</accession>
<sequence>NLLNEKTVDLIQSLAEFSARIVKAYNSNSDRFTVTSPSSIIELVASAREREGDQSTRMNSSDLEDKVSVPHLQDNFHSLKICVIRVKQAGKFLSRDDCLVKSDLVITSLSSEGSSRKGEIEHDIHFKVHNVRIVSNPLF</sequence>
<dbReference type="Proteomes" id="UP000694941">
    <property type="component" value="Unplaced"/>
</dbReference>
<reference evidence="2" key="1">
    <citation type="submission" date="2025-08" db="UniProtKB">
        <authorList>
            <consortium name="RefSeq"/>
        </authorList>
    </citation>
    <scope>IDENTIFICATION</scope>
    <source>
        <tissue evidence="2">Muscle</tissue>
    </source>
</reference>
<name>A0ABM1RZ40_LIMPO</name>
<feature type="non-terminal residue" evidence="2">
    <location>
        <position position="1"/>
    </location>
</feature>
<keyword evidence="1" id="KW-1185">Reference proteome</keyword>
<evidence type="ECO:0000313" key="1">
    <source>
        <dbReference type="Proteomes" id="UP000694941"/>
    </source>
</evidence>
<organism evidence="1 2">
    <name type="scientific">Limulus polyphemus</name>
    <name type="common">Atlantic horseshoe crab</name>
    <dbReference type="NCBI Taxonomy" id="6850"/>
    <lineage>
        <taxon>Eukaryota</taxon>
        <taxon>Metazoa</taxon>
        <taxon>Ecdysozoa</taxon>
        <taxon>Arthropoda</taxon>
        <taxon>Chelicerata</taxon>
        <taxon>Merostomata</taxon>
        <taxon>Xiphosura</taxon>
        <taxon>Limulidae</taxon>
        <taxon>Limulus</taxon>
    </lineage>
</organism>
<dbReference type="GeneID" id="111084154"/>
<gene>
    <name evidence="2" type="primary">LOC111084154</name>
</gene>
<evidence type="ECO:0000313" key="2">
    <source>
        <dbReference type="RefSeq" id="XP_022236645.1"/>
    </source>
</evidence>
<proteinExistence type="predicted"/>